<keyword evidence="1" id="KW-0175">Coiled coil</keyword>
<accession>A0A2C9CBP6</accession>
<sequence length="153" mass="18239">MFTDRERLKKDIEIELENLQRLVQEMEELIRELPENPGSVETRAAGSILHDFYCGIEKIFERIAITVDNNLPGGEDWHKQLQKQMATPYKGARREVITEEELMLELKEYLSFRHLFRHIYGFNLKWEQFSRLCYSLGSLYKKLKIALIDFLKN</sequence>
<gene>
    <name evidence="3" type="ORF">KSMBR1_0778</name>
</gene>
<protein>
    <recommendedName>
        <fullName evidence="2">HepT-like domain-containing protein</fullName>
    </recommendedName>
</protein>
<organism evidence="3 4">
    <name type="scientific">Kuenenia stuttgartiensis</name>
    <dbReference type="NCBI Taxonomy" id="174633"/>
    <lineage>
        <taxon>Bacteria</taxon>
        <taxon>Pseudomonadati</taxon>
        <taxon>Planctomycetota</taxon>
        <taxon>Candidatus Brocadiia</taxon>
        <taxon>Candidatus Brocadiales</taxon>
        <taxon>Candidatus Brocadiaceae</taxon>
        <taxon>Candidatus Kuenenia</taxon>
    </lineage>
</organism>
<dbReference type="RefSeq" id="WP_099324144.1">
    <property type="nucleotide sequence ID" value="NZ_LT934425.1"/>
</dbReference>
<evidence type="ECO:0000256" key="1">
    <source>
        <dbReference type="SAM" id="Coils"/>
    </source>
</evidence>
<dbReference type="AlphaFoldDB" id="A0A2C9CBP6"/>
<dbReference type="OrthoDB" id="9792853at2"/>
<dbReference type="EMBL" id="LT934425">
    <property type="protein sequence ID" value="SOH03289.1"/>
    <property type="molecule type" value="Genomic_DNA"/>
</dbReference>
<evidence type="ECO:0000313" key="4">
    <source>
        <dbReference type="Proteomes" id="UP000221734"/>
    </source>
</evidence>
<feature type="coiled-coil region" evidence="1">
    <location>
        <begin position="5"/>
        <end position="36"/>
    </location>
</feature>
<dbReference type="Pfam" id="PF20797">
    <property type="entry name" value="HepT-like_2"/>
    <property type="match status" value="1"/>
</dbReference>
<dbReference type="KEGG" id="kst:KSMBR1_0778"/>
<keyword evidence="4" id="KW-1185">Reference proteome</keyword>
<name>A0A2C9CBP6_KUEST</name>
<evidence type="ECO:0000259" key="2">
    <source>
        <dbReference type="Pfam" id="PF20797"/>
    </source>
</evidence>
<dbReference type="Proteomes" id="UP000221734">
    <property type="component" value="Chromosome Kuenenia_stuttgartiensis_MBR1"/>
</dbReference>
<feature type="domain" description="HepT-like" evidence="2">
    <location>
        <begin position="44"/>
        <end position="152"/>
    </location>
</feature>
<proteinExistence type="predicted"/>
<evidence type="ECO:0000313" key="3">
    <source>
        <dbReference type="EMBL" id="SOH03289.1"/>
    </source>
</evidence>
<dbReference type="InterPro" id="IPR048769">
    <property type="entry name" value="HepT-like_dom"/>
</dbReference>
<reference evidence="4" key="1">
    <citation type="submission" date="2017-10" db="EMBL/GenBank/DDBJ databases">
        <authorList>
            <person name="Frank J."/>
        </authorList>
    </citation>
    <scope>NUCLEOTIDE SEQUENCE [LARGE SCALE GENOMIC DNA]</scope>
</reference>